<evidence type="ECO:0000259" key="8">
    <source>
        <dbReference type="SMART" id="SM00839"/>
    </source>
</evidence>
<dbReference type="STRING" id="1658765.Msub_12016"/>
<dbReference type="GO" id="GO:0006520">
    <property type="term" value="P:amino acid metabolic process"/>
    <property type="evidence" value="ECO:0007669"/>
    <property type="project" value="InterPro"/>
</dbReference>
<evidence type="ECO:0000256" key="6">
    <source>
        <dbReference type="PIRSR" id="PIRSR000188-2"/>
    </source>
</evidence>
<evidence type="ECO:0000313" key="9">
    <source>
        <dbReference type="EMBL" id="KMQ75807.1"/>
    </source>
</evidence>
<comment type="function">
    <text evidence="1">Catalyzes the reversible oxidative deamination of glutamate to alpha-ketoglutarate and ammonia.</text>
</comment>
<evidence type="ECO:0000256" key="4">
    <source>
        <dbReference type="ARBA" id="ARBA00023027"/>
    </source>
</evidence>
<feature type="active site" description="Proton donor/acceptor" evidence="5">
    <location>
        <position position="87"/>
    </location>
</feature>
<dbReference type="PROSITE" id="PS00074">
    <property type="entry name" value="GLFV_DEHYDROGENASE"/>
    <property type="match status" value="1"/>
</dbReference>
<dbReference type="EMBL" id="LFBU01000001">
    <property type="protein sequence ID" value="KMQ75807.1"/>
    <property type="molecule type" value="Genomic_DNA"/>
</dbReference>
<comment type="caution">
    <text evidence="9">The sequence shown here is derived from an EMBL/GenBank/DDBJ whole genome shotgun (WGS) entry which is preliminary data.</text>
</comment>
<comment type="similarity">
    <text evidence="2 7">Belongs to the Glu/Leu/Phe/Val dehydrogenases family.</text>
</comment>
<reference evidence="9 10" key="1">
    <citation type="submission" date="2015-06" db="EMBL/GenBank/DDBJ databases">
        <title>Marinobacter subterrani, a genetically tractable neutrophilic iron-oxidizing strain isolated from the Soudan Iron Mine.</title>
        <authorList>
            <person name="Bonis B.M."/>
            <person name="Gralnick J.A."/>
        </authorList>
    </citation>
    <scope>NUCLEOTIDE SEQUENCE [LARGE SCALE GENOMIC DNA]</scope>
    <source>
        <strain evidence="9 10">JG233</strain>
    </source>
</reference>
<keyword evidence="6" id="KW-0547">Nucleotide-binding</keyword>
<dbReference type="GO" id="GO:0000166">
    <property type="term" value="F:nucleotide binding"/>
    <property type="evidence" value="ECO:0007669"/>
    <property type="project" value="UniProtKB-KW"/>
</dbReference>
<evidence type="ECO:0000256" key="7">
    <source>
        <dbReference type="RuleBase" id="RU004417"/>
    </source>
</evidence>
<dbReference type="InterPro" id="IPR033524">
    <property type="entry name" value="Glu/Leu/Phe/Val_DH_AS"/>
</dbReference>
<protein>
    <submittedName>
        <fullName evidence="9">Glutamate dehydrogenase/leucine dehydrogenase</fullName>
        <ecNumber evidence="9">1.4.1.9</ecNumber>
    </submittedName>
</protein>
<dbReference type="OrthoDB" id="9803297at2"/>
<organism evidence="9 10">
    <name type="scientific">Marinobacter subterrani</name>
    <dbReference type="NCBI Taxonomy" id="1658765"/>
    <lineage>
        <taxon>Bacteria</taxon>
        <taxon>Pseudomonadati</taxon>
        <taxon>Pseudomonadota</taxon>
        <taxon>Gammaproteobacteria</taxon>
        <taxon>Pseudomonadales</taxon>
        <taxon>Marinobacteraceae</taxon>
        <taxon>Marinobacter</taxon>
    </lineage>
</organism>
<dbReference type="Gene3D" id="3.40.50.720">
    <property type="entry name" value="NAD(P)-binding Rossmann-like Domain"/>
    <property type="match status" value="1"/>
</dbReference>
<dbReference type="InterPro" id="IPR006097">
    <property type="entry name" value="Glu/Leu/Phe/Val/Trp_DH_dimer"/>
</dbReference>
<dbReference type="InterPro" id="IPR006096">
    <property type="entry name" value="Glu/Leu/Phe/Val/Trp_DH_C"/>
</dbReference>
<dbReference type="PATRIC" id="fig|1658765.3.peg.2017"/>
<dbReference type="InterPro" id="IPR046346">
    <property type="entry name" value="Aminoacid_DH-like_N_sf"/>
</dbReference>
<feature type="domain" description="Glutamate/phenylalanine/leucine/valine/L-tryptophan dehydrogenase C-terminal" evidence="8">
    <location>
        <begin position="156"/>
        <end position="363"/>
    </location>
</feature>
<evidence type="ECO:0000256" key="5">
    <source>
        <dbReference type="PIRSR" id="PIRSR000188-1"/>
    </source>
</evidence>
<dbReference type="CDD" id="cd01075">
    <property type="entry name" value="NAD_bind_Leu_Phe_Val_DH"/>
    <property type="match status" value="1"/>
</dbReference>
<proteinExistence type="inferred from homology"/>
<dbReference type="Gene3D" id="3.40.50.10860">
    <property type="entry name" value="Leucine Dehydrogenase, chain A, domain 1"/>
    <property type="match status" value="1"/>
</dbReference>
<feature type="binding site" evidence="6">
    <location>
        <begin position="192"/>
        <end position="197"/>
    </location>
    <ligand>
        <name>NAD(+)</name>
        <dbReference type="ChEBI" id="CHEBI:57540"/>
    </ligand>
</feature>
<dbReference type="SUPFAM" id="SSF53223">
    <property type="entry name" value="Aminoacid dehydrogenase-like, N-terminal domain"/>
    <property type="match status" value="1"/>
</dbReference>
<keyword evidence="10" id="KW-1185">Reference proteome</keyword>
<accession>A0A0J7JCH7</accession>
<evidence type="ECO:0000256" key="2">
    <source>
        <dbReference type="ARBA" id="ARBA00006382"/>
    </source>
</evidence>
<dbReference type="GO" id="GO:0050049">
    <property type="term" value="F:L-leucine dehydrogenase activity"/>
    <property type="evidence" value="ECO:0007669"/>
    <property type="project" value="UniProtKB-EC"/>
</dbReference>
<dbReference type="PIRSF" id="PIRSF000188">
    <property type="entry name" value="Phe_leu_dh"/>
    <property type="match status" value="1"/>
</dbReference>
<gene>
    <name evidence="9" type="ORF">Msub_12016</name>
</gene>
<sequence length="373" mass="39790">MPSSNASANVFCHPEFDNHEHLSFFCDPETGLKAIVAIHNTSRGPALGGCRMFPYATDEEALRDVLRLSRGMTYKSALANLDLGGGKSVIIGDPRKQKTEALMEAMGRHLESLGGQYIAAEDSGTSVPDLKVMGRHTRHVAGIASRTGFDGNPSNGDPSPATAYGSFIGLKAAVKHKLGQDNLSGLKVAIQGIGNVGFRLAKHLKEAGAELWVYDIHEDNMRRAVNQLGARPATAENILFLPVDVVAPCAMGAVLNSASIPQLQARIVAGAANNLLEHPEHDAMLRNRGILYAPDFAINAGGIIDVFYERTGATPETVRAHVDTIGDTLTEIFNRSDRSGRPTGEIANELAEERFKKHTAGAGLAPGRLARTG</sequence>
<dbReference type="SMART" id="SM00839">
    <property type="entry name" value="ELFV_dehydrog"/>
    <property type="match status" value="1"/>
</dbReference>
<evidence type="ECO:0000313" key="10">
    <source>
        <dbReference type="Proteomes" id="UP000036102"/>
    </source>
</evidence>
<dbReference type="AlphaFoldDB" id="A0A0J7JCH7"/>
<name>A0A0J7JCH7_9GAMM</name>
<dbReference type="SUPFAM" id="SSF51735">
    <property type="entry name" value="NAD(P)-binding Rossmann-fold domains"/>
    <property type="match status" value="1"/>
</dbReference>
<dbReference type="Proteomes" id="UP000036102">
    <property type="component" value="Unassembled WGS sequence"/>
</dbReference>
<dbReference type="EC" id="1.4.1.9" evidence="9"/>
<dbReference type="PANTHER" id="PTHR42722:SF1">
    <property type="entry name" value="VALINE DEHYDROGENASE"/>
    <property type="match status" value="1"/>
</dbReference>
<keyword evidence="3 7" id="KW-0560">Oxidoreductase</keyword>
<dbReference type="Pfam" id="PF02812">
    <property type="entry name" value="ELFV_dehydrog_N"/>
    <property type="match status" value="1"/>
</dbReference>
<dbReference type="PRINTS" id="PR00082">
    <property type="entry name" value="GLFDHDRGNASE"/>
</dbReference>
<evidence type="ECO:0000256" key="1">
    <source>
        <dbReference type="ARBA" id="ARBA00003868"/>
    </source>
</evidence>
<dbReference type="RefSeq" id="WP_048497051.1">
    <property type="nucleotide sequence ID" value="NZ_LFBU01000001.1"/>
</dbReference>
<evidence type="ECO:0000256" key="3">
    <source>
        <dbReference type="ARBA" id="ARBA00023002"/>
    </source>
</evidence>
<dbReference type="Pfam" id="PF00208">
    <property type="entry name" value="ELFV_dehydrog"/>
    <property type="match status" value="2"/>
</dbReference>
<dbReference type="InterPro" id="IPR016211">
    <property type="entry name" value="Glu/Phe/Leu/Val/Trp_DH_bac/arc"/>
</dbReference>
<dbReference type="InterPro" id="IPR036291">
    <property type="entry name" value="NAD(P)-bd_dom_sf"/>
</dbReference>
<dbReference type="PANTHER" id="PTHR42722">
    <property type="entry name" value="LEUCINE DEHYDROGENASE"/>
    <property type="match status" value="1"/>
</dbReference>
<keyword evidence="4 6" id="KW-0520">NAD</keyword>
<dbReference type="InterPro" id="IPR006095">
    <property type="entry name" value="Glu/Leu/Phe/Val/Trp_DH"/>
</dbReference>